<keyword evidence="2" id="KW-0812">Transmembrane</keyword>
<dbReference type="RefSeq" id="WP_272425561.1">
    <property type="nucleotide sequence ID" value="NZ_JAGTJJ010000016.1"/>
</dbReference>
<evidence type="ECO:0000259" key="4">
    <source>
        <dbReference type="Pfam" id="PF13485"/>
    </source>
</evidence>
<feature type="transmembrane region" description="Helical" evidence="2">
    <location>
        <begin position="279"/>
        <end position="300"/>
    </location>
</feature>
<accession>A0A9X4ATR4</accession>
<proteinExistence type="predicted"/>
<organism evidence="5 6">
    <name type="scientific">Polyangium jinanense</name>
    <dbReference type="NCBI Taxonomy" id="2829994"/>
    <lineage>
        <taxon>Bacteria</taxon>
        <taxon>Pseudomonadati</taxon>
        <taxon>Myxococcota</taxon>
        <taxon>Polyangia</taxon>
        <taxon>Polyangiales</taxon>
        <taxon>Polyangiaceae</taxon>
        <taxon>Polyangium</taxon>
    </lineage>
</organism>
<feature type="compositionally biased region" description="Basic and acidic residues" evidence="1">
    <location>
        <begin position="370"/>
        <end position="384"/>
    </location>
</feature>
<dbReference type="AlphaFoldDB" id="A0A9X4ATR4"/>
<evidence type="ECO:0000256" key="3">
    <source>
        <dbReference type="SAM" id="SignalP"/>
    </source>
</evidence>
<feature type="region of interest" description="Disordered" evidence="1">
    <location>
        <begin position="357"/>
        <end position="384"/>
    </location>
</feature>
<keyword evidence="2" id="KW-0472">Membrane</keyword>
<evidence type="ECO:0000256" key="1">
    <source>
        <dbReference type="SAM" id="MobiDB-lite"/>
    </source>
</evidence>
<evidence type="ECO:0000313" key="6">
    <source>
        <dbReference type="Proteomes" id="UP001151081"/>
    </source>
</evidence>
<protein>
    <recommendedName>
        <fullName evidence="4">Peptidase MA-like domain-containing protein</fullName>
    </recommendedName>
</protein>
<name>A0A9X4ATR4_9BACT</name>
<feature type="domain" description="Peptidase MA-like" evidence="4">
    <location>
        <begin position="148"/>
        <end position="274"/>
    </location>
</feature>
<dbReference type="EMBL" id="JAGTJJ010000016">
    <property type="protein sequence ID" value="MDC3983811.1"/>
    <property type="molecule type" value="Genomic_DNA"/>
</dbReference>
<dbReference type="Proteomes" id="UP001151081">
    <property type="component" value="Unassembled WGS sequence"/>
</dbReference>
<keyword evidence="3" id="KW-0732">Signal</keyword>
<sequence length="384" mass="41376">MRVWSSALALVPVASWLVAPNAFAAPRPQDAPVVTDPRAAVPARPTGYLELQEAGLTFAYHPSAHERVRAAIPAVLRARKTMSELLGREVLGAVEIRVAAVPEEVRSLGPMEDVPGYAPALAFSKQGLVVTSLGSHRSLEPTDLGVALPHALAHVALDEALDHKPAPLWLHEGFAAHVAGEASAIRAQSLLLATLQRRLHGIAALEGGLPADAPETSLAYAQAADLARFLTDKPHRAAFVGALERARSGEPFEQALAAAQEAPLAQIELAWRQDLARRYGFLPVFLAGIGVWTLGVLVLFARRVVERRRAAATPAPRNEPRPLAIEPAPLSPPRPRPRPAPAPLLIERIDNIDAEREREDIGKAFPPEAEVPKVEHDGDWYTLH</sequence>
<keyword evidence="6" id="KW-1185">Reference proteome</keyword>
<reference evidence="5 6" key="1">
    <citation type="submission" date="2021-04" db="EMBL/GenBank/DDBJ databases">
        <title>Genome analysis of Polyangium sp.</title>
        <authorList>
            <person name="Li Y."/>
            <person name="Wang J."/>
        </authorList>
    </citation>
    <scope>NUCLEOTIDE SEQUENCE [LARGE SCALE GENOMIC DNA]</scope>
    <source>
        <strain evidence="5 6">SDU14</strain>
    </source>
</reference>
<gene>
    <name evidence="5" type="ORF">KEG57_25100</name>
</gene>
<feature type="region of interest" description="Disordered" evidence="1">
    <location>
        <begin position="310"/>
        <end position="344"/>
    </location>
</feature>
<dbReference type="Pfam" id="PF13485">
    <property type="entry name" value="Peptidase_MA_2"/>
    <property type="match status" value="1"/>
</dbReference>
<keyword evidence="2" id="KW-1133">Transmembrane helix</keyword>
<evidence type="ECO:0000256" key="2">
    <source>
        <dbReference type="SAM" id="Phobius"/>
    </source>
</evidence>
<feature type="signal peptide" evidence="3">
    <location>
        <begin position="1"/>
        <end position="24"/>
    </location>
</feature>
<evidence type="ECO:0000313" key="5">
    <source>
        <dbReference type="EMBL" id="MDC3983811.1"/>
    </source>
</evidence>
<comment type="caution">
    <text evidence="5">The sequence shown here is derived from an EMBL/GenBank/DDBJ whole genome shotgun (WGS) entry which is preliminary data.</text>
</comment>
<feature type="compositionally biased region" description="Pro residues" evidence="1">
    <location>
        <begin position="329"/>
        <end position="342"/>
    </location>
</feature>
<feature type="chain" id="PRO_5040880308" description="Peptidase MA-like domain-containing protein" evidence="3">
    <location>
        <begin position="25"/>
        <end position="384"/>
    </location>
</feature>
<dbReference type="InterPro" id="IPR039568">
    <property type="entry name" value="Peptidase_MA-like_dom"/>
</dbReference>